<evidence type="ECO:0008006" key="2">
    <source>
        <dbReference type="Google" id="ProtNLM"/>
    </source>
</evidence>
<organism evidence="1">
    <name type="scientific">marine sediment metagenome</name>
    <dbReference type="NCBI Taxonomy" id="412755"/>
    <lineage>
        <taxon>unclassified sequences</taxon>
        <taxon>metagenomes</taxon>
        <taxon>ecological metagenomes</taxon>
    </lineage>
</organism>
<sequence length="174" mass="19161">MIGDTGELVGDSNYEGAYFAAKEINEAGGVDVGGTTYYIGVTREVSDEKNPQILTSRGISAARRLIFDKEVDYVMGGFRSESLIAYIEEFMDEEMLFIGTGAAADIHTQFVIDEYDRYKYFFRPMPINSTALGSQILSTFVGLILTMQGTYGIGREGYSTHNIKQIGILAEDLG</sequence>
<dbReference type="EMBL" id="LAZR01010520">
    <property type="protein sequence ID" value="KKM66501.1"/>
    <property type="molecule type" value="Genomic_DNA"/>
</dbReference>
<reference evidence="1" key="1">
    <citation type="journal article" date="2015" name="Nature">
        <title>Complex archaea that bridge the gap between prokaryotes and eukaryotes.</title>
        <authorList>
            <person name="Spang A."/>
            <person name="Saw J.H."/>
            <person name="Jorgensen S.L."/>
            <person name="Zaremba-Niedzwiedzka K."/>
            <person name="Martijn J."/>
            <person name="Lind A.E."/>
            <person name="van Eijk R."/>
            <person name="Schleper C."/>
            <person name="Guy L."/>
            <person name="Ettema T.J."/>
        </authorList>
    </citation>
    <scope>NUCLEOTIDE SEQUENCE</scope>
</reference>
<comment type="caution">
    <text evidence="1">The sequence shown here is derived from an EMBL/GenBank/DDBJ whole genome shotgun (WGS) entry which is preliminary data.</text>
</comment>
<dbReference type="SUPFAM" id="SSF53822">
    <property type="entry name" value="Periplasmic binding protein-like I"/>
    <property type="match status" value="1"/>
</dbReference>
<protein>
    <recommendedName>
        <fullName evidence="2">Leucine-binding protein domain-containing protein</fullName>
    </recommendedName>
</protein>
<gene>
    <name evidence="1" type="ORF">LCGC14_1480580</name>
</gene>
<dbReference type="AlphaFoldDB" id="A0A0F9JVL8"/>
<proteinExistence type="predicted"/>
<name>A0A0F9JVL8_9ZZZZ</name>
<accession>A0A0F9JVL8</accession>
<dbReference type="Gene3D" id="3.40.50.2300">
    <property type="match status" value="1"/>
</dbReference>
<evidence type="ECO:0000313" key="1">
    <source>
        <dbReference type="EMBL" id="KKM66501.1"/>
    </source>
</evidence>
<dbReference type="InterPro" id="IPR028082">
    <property type="entry name" value="Peripla_BP_I"/>
</dbReference>